<dbReference type="InterPro" id="IPR018060">
    <property type="entry name" value="HTH_AraC"/>
</dbReference>
<keyword evidence="6" id="KW-1185">Reference proteome</keyword>
<dbReference type="PANTHER" id="PTHR43280:SF28">
    <property type="entry name" value="HTH-TYPE TRANSCRIPTIONAL ACTIVATOR RHAS"/>
    <property type="match status" value="1"/>
</dbReference>
<reference evidence="5 6" key="1">
    <citation type="submission" date="2021-06" db="EMBL/GenBank/DDBJ databases">
        <authorList>
            <person name="Sun Q."/>
            <person name="Li D."/>
        </authorList>
    </citation>
    <scope>NUCLEOTIDE SEQUENCE [LARGE SCALE GENOMIC DNA]</scope>
    <source>
        <strain evidence="5 6">MSJd-7</strain>
    </source>
</reference>
<dbReference type="CDD" id="cd02209">
    <property type="entry name" value="cupin_XRE_C"/>
    <property type="match status" value="1"/>
</dbReference>
<keyword evidence="2" id="KW-0238">DNA-binding</keyword>
<feature type="domain" description="HTH araC/xylS-type" evidence="4">
    <location>
        <begin position="202"/>
        <end position="300"/>
    </location>
</feature>
<protein>
    <submittedName>
        <fullName evidence="5">AraC family transcriptional regulator</fullName>
    </submittedName>
</protein>
<evidence type="ECO:0000256" key="1">
    <source>
        <dbReference type="ARBA" id="ARBA00023015"/>
    </source>
</evidence>
<evidence type="ECO:0000313" key="5">
    <source>
        <dbReference type="EMBL" id="MBU5489092.1"/>
    </source>
</evidence>
<name>A0ABS6EN22_9FIRM</name>
<dbReference type="Proteomes" id="UP000783588">
    <property type="component" value="Unassembled WGS sequence"/>
</dbReference>
<dbReference type="PANTHER" id="PTHR43280">
    <property type="entry name" value="ARAC-FAMILY TRANSCRIPTIONAL REGULATOR"/>
    <property type="match status" value="1"/>
</dbReference>
<dbReference type="PROSITE" id="PS00041">
    <property type="entry name" value="HTH_ARAC_FAMILY_1"/>
    <property type="match status" value="1"/>
</dbReference>
<dbReference type="RefSeq" id="WP_216468708.1">
    <property type="nucleotide sequence ID" value="NZ_JAHLQI010000001.1"/>
</dbReference>
<proteinExistence type="predicted"/>
<dbReference type="EMBL" id="JAHLQI010000001">
    <property type="protein sequence ID" value="MBU5489092.1"/>
    <property type="molecule type" value="Genomic_DNA"/>
</dbReference>
<keyword evidence="1" id="KW-0805">Transcription regulation</keyword>
<evidence type="ECO:0000313" key="6">
    <source>
        <dbReference type="Proteomes" id="UP000783588"/>
    </source>
</evidence>
<keyword evidence="3" id="KW-0804">Transcription</keyword>
<evidence type="ECO:0000256" key="3">
    <source>
        <dbReference type="ARBA" id="ARBA00023163"/>
    </source>
</evidence>
<sequence length="305" mass="35883">MTEKEVNIVTDETLREMKKHGTERFPFQYYQEHFNWNRLETVEWHWHSELEFVEILQGAIECHIGEEIIELREGDTFFINSGVIHKYQAPKVCREKQCMFSDILFLPEIIAPNSSLIYEKYIRPIVLYGKPFLVMRQTQAWEESVQNLYHHIVNVCLAEEDLTELRIQAGVSELWTRLFHYLYREESEQQENKNILAQARLRKMMQFIWDHFHEKITLDDIAASANISKSAALRCFRSGMQTSPVGYLNDFRLNRAKELLLTSHSTVSEIAVSVGFDNVGYFDRVFRRTFGLTPKQFAKQGGECV</sequence>
<dbReference type="InterPro" id="IPR018062">
    <property type="entry name" value="HTH_AraC-typ_CS"/>
</dbReference>
<dbReference type="PROSITE" id="PS01124">
    <property type="entry name" value="HTH_ARAC_FAMILY_2"/>
    <property type="match status" value="1"/>
</dbReference>
<dbReference type="InterPro" id="IPR013096">
    <property type="entry name" value="Cupin_2"/>
</dbReference>
<dbReference type="Pfam" id="PF07883">
    <property type="entry name" value="Cupin_2"/>
    <property type="match status" value="1"/>
</dbReference>
<dbReference type="SMART" id="SM00342">
    <property type="entry name" value="HTH_ARAC"/>
    <property type="match status" value="1"/>
</dbReference>
<evidence type="ECO:0000259" key="4">
    <source>
        <dbReference type="PROSITE" id="PS01124"/>
    </source>
</evidence>
<comment type="caution">
    <text evidence="5">The sequence shown here is derived from an EMBL/GenBank/DDBJ whole genome shotgun (WGS) entry which is preliminary data.</text>
</comment>
<organism evidence="5 6">
    <name type="scientific">Butyricicoccus intestinisimiae</name>
    <dbReference type="NCBI Taxonomy" id="2841509"/>
    <lineage>
        <taxon>Bacteria</taxon>
        <taxon>Bacillati</taxon>
        <taxon>Bacillota</taxon>
        <taxon>Clostridia</taxon>
        <taxon>Eubacteriales</taxon>
        <taxon>Butyricicoccaceae</taxon>
        <taxon>Butyricicoccus</taxon>
    </lineage>
</organism>
<gene>
    <name evidence="5" type="ORF">KQI75_00370</name>
</gene>
<dbReference type="Pfam" id="PF12833">
    <property type="entry name" value="HTH_18"/>
    <property type="match status" value="1"/>
</dbReference>
<evidence type="ECO:0000256" key="2">
    <source>
        <dbReference type="ARBA" id="ARBA00023125"/>
    </source>
</evidence>
<accession>A0ABS6EN22</accession>